<evidence type="ECO:0000256" key="2">
    <source>
        <dbReference type="ARBA" id="ARBA00023125"/>
    </source>
</evidence>
<dbReference type="PANTHER" id="PTHR43214">
    <property type="entry name" value="TWO-COMPONENT RESPONSE REGULATOR"/>
    <property type="match status" value="1"/>
</dbReference>
<dbReference type="CDD" id="cd06170">
    <property type="entry name" value="LuxR_C_like"/>
    <property type="match status" value="1"/>
</dbReference>
<dbReference type="SMART" id="SM00421">
    <property type="entry name" value="HTH_LUXR"/>
    <property type="match status" value="1"/>
</dbReference>
<dbReference type="SUPFAM" id="SSF52172">
    <property type="entry name" value="CheY-like"/>
    <property type="match status" value="1"/>
</dbReference>
<name>A0ABP8K7D3_9BACT</name>
<evidence type="ECO:0000256" key="1">
    <source>
        <dbReference type="ARBA" id="ARBA00022553"/>
    </source>
</evidence>
<keyword evidence="1 3" id="KW-0597">Phosphoprotein</keyword>
<dbReference type="InterPro" id="IPR011006">
    <property type="entry name" value="CheY-like_superfamily"/>
</dbReference>
<dbReference type="CDD" id="cd17535">
    <property type="entry name" value="REC_NarL-like"/>
    <property type="match status" value="1"/>
</dbReference>
<gene>
    <name evidence="6" type="ORF">GCM10023187_15810</name>
</gene>
<dbReference type="InterPro" id="IPR000792">
    <property type="entry name" value="Tscrpt_reg_LuxR_C"/>
</dbReference>
<dbReference type="InterPro" id="IPR058245">
    <property type="entry name" value="NreC/VraR/RcsB-like_REC"/>
</dbReference>
<dbReference type="PRINTS" id="PR00038">
    <property type="entry name" value="HTHLUXR"/>
</dbReference>
<comment type="caution">
    <text evidence="6">The sequence shown here is derived from an EMBL/GenBank/DDBJ whole genome shotgun (WGS) entry which is preliminary data.</text>
</comment>
<dbReference type="SUPFAM" id="SSF46894">
    <property type="entry name" value="C-terminal effector domain of the bipartite response regulators"/>
    <property type="match status" value="1"/>
</dbReference>
<feature type="domain" description="Response regulatory" evidence="5">
    <location>
        <begin position="4"/>
        <end position="120"/>
    </location>
</feature>
<evidence type="ECO:0000259" key="5">
    <source>
        <dbReference type="PROSITE" id="PS50110"/>
    </source>
</evidence>
<dbReference type="Proteomes" id="UP001500936">
    <property type="component" value="Unassembled WGS sequence"/>
</dbReference>
<sequence>MSTRIVVADDHPVVLDGIRLMLESLREYTLVGVATSLREIVSVCAETHPDILVLDLNLEGQNGLDLVPELRQRHPALQILIFSAYQSSSLTKKALEAGVDGYLLKDASKAEWAEALSHITQGKMYLSKHLKAGEGLRFDTQPVSTAFPQLAALSEQERKIIRLTAQGLTEQAIAESLFISKHTVHTHKKNIFRKFRLHTNTDLVKFAYENSLV</sequence>
<keyword evidence="2" id="KW-0238">DNA-binding</keyword>
<dbReference type="SMART" id="SM00448">
    <property type="entry name" value="REC"/>
    <property type="match status" value="1"/>
</dbReference>
<feature type="modified residue" description="4-aspartylphosphate" evidence="3">
    <location>
        <position position="55"/>
    </location>
</feature>
<dbReference type="Gene3D" id="1.10.10.10">
    <property type="entry name" value="Winged helix-like DNA-binding domain superfamily/Winged helix DNA-binding domain"/>
    <property type="match status" value="1"/>
</dbReference>
<accession>A0ABP8K7D3</accession>
<dbReference type="InterPro" id="IPR036388">
    <property type="entry name" value="WH-like_DNA-bd_sf"/>
</dbReference>
<evidence type="ECO:0000256" key="3">
    <source>
        <dbReference type="PROSITE-ProRule" id="PRU00169"/>
    </source>
</evidence>
<dbReference type="InterPro" id="IPR039420">
    <property type="entry name" value="WalR-like"/>
</dbReference>
<dbReference type="Pfam" id="PF00072">
    <property type="entry name" value="Response_reg"/>
    <property type="match status" value="1"/>
</dbReference>
<dbReference type="InterPro" id="IPR001789">
    <property type="entry name" value="Sig_transdc_resp-reg_receiver"/>
</dbReference>
<dbReference type="EMBL" id="BAABHB010000002">
    <property type="protein sequence ID" value="GAA4401541.1"/>
    <property type="molecule type" value="Genomic_DNA"/>
</dbReference>
<dbReference type="PANTHER" id="PTHR43214:SF17">
    <property type="entry name" value="TRANSCRIPTIONAL REGULATORY PROTEIN RCSB"/>
    <property type="match status" value="1"/>
</dbReference>
<dbReference type="InterPro" id="IPR016032">
    <property type="entry name" value="Sig_transdc_resp-reg_C-effctor"/>
</dbReference>
<feature type="domain" description="HTH luxR-type" evidence="4">
    <location>
        <begin position="146"/>
        <end position="211"/>
    </location>
</feature>
<reference evidence="7" key="1">
    <citation type="journal article" date="2019" name="Int. J. Syst. Evol. Microbiol.">
        <title>The Global Catalogue of Microorganisms (GCM) 10K type strain sequencing project: providing services to taxonomists for standard genome sequencing and annotation.</title>
        <authorList>
            <consortium name="The Broad Institute Genomics Platform"/>
            <consortium name="The Broad Institute Genome Sequencing Center for Infectious Disease"/>
            <person name="Wu L."/>
            <person name="Ma J."/>
        </authorList>
    </citation>
    <scope>NUCLEOTIDE SEQUENCE [LARGE SCALE GENOMIC DNA]</scope>
    <source>
        <strain evidence="7">JCM 17925</strain>
    </source>
</reference>
<dbReference type="Gene3D" id="3.40.50.2300">
    <property type="match status" value="1"/>
</dbReference>
<dbReference type="PROSITE" id="PS50043">
    <property type="entry name" value="HTH_LUXR_2"/>
    <property type="match status" value="1"/>
</dbReference>
<evidence type="ECO:0000313" key="6">
    <source>
        <dbReference type="EMBL" id="GAA4401541.1"/>
    </source>
</evidence>
<protein>
    <submittedName>
        <fullName evidence="6">Two component system response regulator</fullName>
    </submittedName>
</protein>
<dbReference type="Pfam" id="PF00196">
    <property type="entry name" value="GerE"/>
    <property type="match status" value="1"/>
</dbReference>
<evidence type="ECO:0000259" key="4">
    <source>
        <dbReference type="PROSITE" id="PS50043"/>
    </source>
</evidence>
<dbReference type="RefSeq" id="WP_345265700.1">
    <property type="nucleotide sequence ID" value="NZ_BAABHB010000002.1"/>
</dbReference>
<evidence type="ECO:0000313" key="7">
    <source>
        <dbReference type="Proteomes" id="UP001500936"/>
    </source>
</evidence>
<organism evidence="6 7">
    <name type="scientific">Nibrella viscosa</name>
    <dbReference type="NCBI Taxonomy" id="1084524"/>
    <lineage>
        <taxon>Bacteria</taxon>
        <taxon>Pseudomonadati</taxon>
        <taxon>Bacteroidota</taxon>
        <taxon>Cytophagia</taxon>
        <taxon>Cytophagales</taxon>
        <taxon>Spirosomataceae</taxon>
        <taxon>Nibrella</taxon>
    </lineage>
</organism>
<keyword evidence="7" id="KW-1185">Reference proteome</keyword>
<dbReference type="PROSITE" id="PS50110">
    <property type="entry name" value="RESPONSE_REGULATORY"/>
    <property type="match status" value="1"/>
</dbReference>
<proteinExistence type="predicted"/>